<comment type="caution">
    <text evidence="1">The sequence shown here is derived from an EMBL/GenBank/DDBJ whole genome shotgun (WGS) entry which is preliminary data.</text>
</comment>
<evidence type="ECO:0000313" key="1">
    <source>
        <dbReference type="EMBL" id="CAF4910704.1"/>
    </source>
</evidence>
<dbReference type="AlphaFoldDB" id="A0A821VLJ4"/>
<organism evidence="1 2">
    <name type="scientific">Pieris macdunnoughi</name>
    <dbReference type="NCBI Taxonomy" id="345717"/>
    <lineage>
        <taxon>Eukaryota</taxon>
        <taxon>Metazoa</taxon>
        <taxon>Ecdysozoa</taxon>
        <taxon>Arthropoda</taxon>
        <taxon>Hexapoda</taxon>
        <taxon>Insecta</taxon>
        <taxon>Pterygota</taxon>
        <taxon>Neoptera</taxon>
        <taxon>Endopterygota</taxon>
        <taxon>Lepidoptera</taxon>
        <taxon>Glossata</taxon>
        <taxon>Ditrysia</taxon>
        <taxon>Papilionoidea</taxon>
        <taxon>Pieridae</taxon>
        <taxon>Pierinae</taxon>
        <taxon>Pieris</taxon>
    </lineage>
</organism>
<reference evidence="1" key="1">
    <citation type="submission" date="2021-02" db="EMBL/GenBank/DDBJ databases">
        <authorList>
            <person name="Steward A R."/>
        </authorList>
    </citation>
    <scope>NUCLEOTIDE SEQUENCE</scope>
</reference>
<dbReference type="Proteomes" id="UP000663880">
    <property type="component" value="Unassembled WGS sequence"/>
</dbReference>
<keyword evidence="2" id="KW-1185">Reference proteome</keyword>
<protein>
    <submittedName>
        <fullName evidence="1">Uncharacterized protein</fullName>
    </submittedName>
</protein>
<name>A0A821VLJ4_9NEOP</name>
<sequence length="130" mass="13674">MYEDWCVPNGQGSDDLVTASLARGVFRPVVQFLRALLIQGGTWVRYLALDDARLGPRVVSGGVQSGDREPRSILDLGLLSLSVVVDRLATRGQATSGETPGLSGASQARRPVVEAAVPALVSSVVSTRGE</sequence>
<accession>A0A821VLJ4</accession>
<gene>
    <name evidence="1" type="ORF">PMACD_LOCUS12109</name>
</gene>
<proteinExistence type="predicted"/>
<dbReference type="EMBL" id="CAJOBZ010000045">
    <property type="protein sequence ID" value="CAF4910704.1"/>
    <property type="molecule type" value="Genomic_DNA"/>
</dbReference>
<evidence type="ECO:0000313" key="2">
    <source>
        <dbReference type="Proteomes" id="UP000663880"/>
    </source>
</evidence>